<dbReference type="Pfam" id="PF16900">
    <property type="entry name" value="REPA_OB_2"/>
    <property type="match status" value="1"/>
</dbReference>
<dbReference type="GO" id="GO:0006260">
    <property type="term" value="P:DNA replication"/>
    <property type="evidence" value="ECO:0007669"/>
    <property type="project" value="UniProtKB-KW"/>
</dbReference>
<dbReference type="InterPro" id="IPR004365">
    <property type="entry name" value="NA-bd_OB_tRNA"/>
</dbReference>
<proteinExistence type="inferred from homology"/>
<dbReference type="Gene3D" id="2.40.50.140">
    <property type="entry name" value="Nucleic acid-binding proteins"/>
    <property type="match status" value="4"/>
</dbReference>
<comment type="subcellular location">
    <subcellularLocation>
        <location evidence="1 9">Nucleus</location>
    </subcellularLocation>
</comment>
<evidence type="ECO:0000256" key="1">
    <source>
        <dbReference type="ARBA" id="ARBA00004123"/>
    </source>
</evidence>
<accession>A0A7S2JN56</accession>
<feature type="domain" description="Replication protein A OB" evidence="14">
    <location>
        <begin position="352"/>
        <end position="454"/>
    </location>
</feature>
<dbReference type="InterPro" id="IPR004591">
    <property type="entry name" value="Rfa1"/>
</dbReference>
<dbReference type="FunFam" id="2.40.50.140:FF:000041">
    <property type="entry name" value="Replication protein A subunit"/>
    <property type="match status" value="1"/>
</dbReference>
<dbReference type="EMBL" id="HBGX01001565">
    <property type="protein sequence ID" value="CAD9551970.1"/>
    <property type="molecule type" value="Transcribed_RNA"/>
</dbReference>
<evidence type="ECO:0000256" key="3">
    <source>
        <dbReference type="ARBA" id="ARBA00022705"/>
    </source>
</evidence>
<dbReference type="InterPro" id="IPR047192">
    <property type="entry name" value="Euk_RPA1_DBD_C"/>
</dbReference>
<keyword evidence="7 9" id="KW-0238">DNA-binding</keyword>
<evidence type="ECO:0000259" key="12">
    <source>
        <dbReference type="Pfam" id="PF04057"/>
    </source>
</evidence>
<dbReference type="InterPro" id="IPR012340">
    <property type="entry name" value="NA-bd_OB-fold"/>
</dbReference>
<evidence type="ECO:0000259" key="11">
    <source>
        <dbReference type="Pfam" id="PF01336"/>
    </source>
</evidence>
<dbReference type="InterPro" id="IPR013955">
    <property type="entry name" value="Rep_factor-A_C"/>
</dbReference>
<dbReference type="Pfam" id="PF08646">
    <property type="entry name" value="Rep_fac-A_C"/>
    <property type="match status" value="1"/>
</dbReference>
<keyword evidence="3 9" id="KW-0235">DNA replication</keyword>
<evidence type="ECO:0000313" key="15">
    <source>
        <dbReference type="EMBL" id="CAD9551970.1"/>
    </source>
</evidence>
<evidence type="ECO:0000256" key="7">
    <source>
        <dbReference type="ARBA" id="ARBA00023125"/>
    </source>
</evidence>
<evidence type="ECO:0000256" key="8">
    <source>
        <dbReference type="ARBA" id="ARBA00023242"/>
    </source>
</evidence>
<protein>
    <recommendedName>
        <fullName evidence="9">Replication protein A subunit</fullName>
    </recommendedName>
</protein>
<feature type="domain" description="Replication factor A C-terminal" evidence="13">
    <location>
        <begin position="514"/>
        <end position="659"/>
    </location>
</feature>
<keyword evidence="5 9" id="KW-0863">Zinc-finger</keyword>
<dbReference type="FunFam" id="2.40.50.140:FF:000117">
    <property type="entry name" value="Replication protein A subunit"/>
    <property type="match status" value="1"/>
</dbReference>
<keyword evidence="6 9" id="KW-0862">Zinc</keyword>
<dbReference type="FunFam" id="2.40.50.140:FF:000064">
    <property type="entry name" value="Replication protein A subunit"/>
    <property type="match status" value="1"/>
</dbReference>
<dbReference type="PANTHER" id="PTHR47165:SF4">
    <property type="entry name" value="OS03G0429900 PROTEIN"/>
    <property type="match status" value="1"/>
</dbReference>
<gene>
    <name evidence="15" type="ORF">CGLO1086_LOCUS707</name>
</gene>
<evidence type="ECO:0000259" key="13">
    <source>
        <dbReference type="Pfam" id="PF08646"/>
    </source>
</evidence>
<dbReference type="Pfam" id="PF01336">
    <property type="entry name" value="tRNA_anti-codon"/>
    <property type="match status" value="1"/>
</dbReference>
<evidence type="ECO:0000256" key="5">
    <source>
        <dbReference type="ARBA" id="ARBA00022771"/>
    </source>
</evidence>
<dbReference type="GO" id="GO:0006281">
    <property type="term" value="P:DNA repair"/>
    <property type="evidence" value="ECO:0007669"/>
    <property type="project" value="InterPro"/>
</dbReference>
<dbReference type="GO" id="GO:0003677">
    <property type="term" value="F:DNA binding"/>
    <property type="evidence" value="ECO:0007669"/>
    <property type="project" value="UniProtKB-KW"/>
</dbReference>
<feature type="compositionally biased region" description="Low complexity" evidence="10">
    <location>
        <begin position="152"/>
        <end position="187"/>
    </location>
</feature>
<dbReference type="PANTHER" id="PTHR47165">
    <property type="entry name" value="OS03G0429900 PROTEIN"/>
    <property type="match status" value="1"/>
</dbReference>
<evidence type="ECO:0000256" key="10">
    <source>
        <dbReference type="SAM" id="MobiDB-lite"/>
    </source>
</evidence>
<dbReference type="CDD" id="cd04474">
    <property type="entry name" value="RPA1_DBD_A"/>
    <property type="match status" value="1"/>
</dbReference>
<dbReference type="NCBIfam" id="TIGR00617">
    <property type="entry name" value="rpa1"/>
    <property type="match status" value="1"/>
</dbReference>
<dbReference type="FunFam" id="2.40.50.140:FF:000090">
    <property type="entry name" value="Replication protein A subunit"/>
    <property type="match status" value="1"/>
</dbReference>
<evidence type="ECO:0000256" key="2">
    <source>
        <dbReference type="ARBA" id="ARBA00005690"/>
    </source>
</evidence>
<dbReference type="Pfam" id="PF04057">
    <property type="entry name" value="Rep-A_N"/>
    <property type="match status" value="1"/>
</dbReference>
<feature type="compositionally biased region" description="Polar residues" evidence="10">
    <location>
        <begin position="188"/>
        <end position="197"/>
    </location>
</feature>
<keyword evidence="4 9" id="KW-0479">Metal-binding</keyword>
<dbReference type="CDD" id="cd04475">
    <property type="entry name" value="RPA1_DBD_B"/>
    <property type="match status" value="1"/>
</dbReference>
<dbReference type="GO" id="GO:0008270">
    <property type="term" value="F:zinc ion binding"/>
    <property type="evidence" value="ECO:0007669"/>
    <property type="project" value="UniProtKB-KW"/>
</dbReference>
<evidence type="ECO:0000256" key="4">
    <source>
        <dbReference type="ARBA" id="ARBA00022723"/>
    </source>
</evidence>
<feature type="region of interest" description="Disordered" evidence="10">
    <location>
        <begin position="114"/>
        <end position="213"/>
    </location>
</feature>
<keyword evidence="8 9" id="KW-0539">Nucleus</keyword>
<dbReference type="SUPFAM" id="SSF50249">
    <property type="entry name" value="Nucleic acid-binding proteins"/>
    <property type="match status" value="4"/>
</dbReference>
<name>A0A7S2JN56_9EUKA</name>
<feature type="domain" description="OB" evidence="11">
    <location>
        <begin position="242"/>
        <end position="328"/>
    </location>
</feature>
<organism evidence="15">
    <name type="scientific">Cyanoptyche gloeocystis</name>
    <dbReference type="NCBI Taxonomy" id="77922"/>
    <lineage>
        <taxon>Eukaryota</taxon>
        <taxon>Glaucocystophyceae</taxon>
        <taxon>Glaucocystophyceae incertae sedis</taxon>
        <taxon>Cyanoptyche</taxon>
    </lineage>
</organism>
<reference evidence="15" key="1">
    <citation type="submission" date="2021-01" db="EMBL/GenBank/DDBJ databases">
        <authorList>
            <person name="Corre E."/>
            <person name="Pelletier E."/>
            <person name="Niang G."/>
            <person name="Scheremetjew M."/>
            <person name="Finn R."/>
            <person name="Kale V."/>
            <person name="Holt S."/>
            <person name="Cochrane G."/>
            <person name="Meng A."/>
            <person name="Brown T."/>
            <person name="Cohen L."/>
        </authorList>
    </citation>
    <scope>NUCLEOTIDE SEQUENCE</scope>
    <source>
        <strain evidence="15">SAG4.97</strain>
    </source>
</reference>
<evidence type="ECO:0000256" key="9">
    <source>
        <dbReference type="RuleBase" id="RU364130"/>
    </source>
</evidence>
<dbReference type="GO" id="GO:0005634">
    <property type="term" value="C:nucleus"/>
    <property type="evidence" value="ECO:0007669"/>
    <property type="project" value="UniProtKB-SubCell"/>
</dbReference>
<dbReference type="AlphaFoldDB" id="A0A7S2JN56"/>
<evidence type="ECO:0000256" key="6">
    <source>
        <dbReference type="ARBA" id="ARBA00022833"/>
    </source>
</evidence>
<dbReference type="InterPro" id="IPR031657">
    <property type="entry name" value="REPA_OB_2"/>
</dbReference>
<dbReference type="InterPro" id="IPR007199">
    <property type="entry name" value="Rep_factor-A_N"/>
</dbReference>
<dbReference type="GO" id="GO:0006310">
    <property type="term" value="P:DNA recombination"/>
    <property type="evidence" value="ECO:0007669"/>
    <property type="project" value="InterPro"/>
</dbReference>
<comment type="similarity">
    <text evidence="2 9">Belongs to the replication factor A protein 1 family.</text>
</comment>
<evidence type="ECO:0000259" key="14">
    <source>
        <dbReference type="Pfam" id="PF16900"/>
    </source>
</evidence>
<dbReference type="CDD" id="cd04476">
    <property type="entry name" value="RPA1_DBD_C"/>
    <property type="match status" value="1"/>
</dbReference>
<feature type="domain" description="Replication factor-A protein 1 N-terminal" evidence="12">
    <location>
        <begin position="12"/>
        <end position="102"/>
    </location>
</feature>
<dbReference type="CDD" id="cd04477">
    <property type="entry name" value="RPA1N"/>
    <property type="match status" value="1"/>
</dbReference>
<sequence>MDEGSNFKLEGGVVQLLMHGHAEKQPLLQVLDVKRIGNPGAPQGDRYRLQLSDGVFFTQSMLATQLNDLVANGELQQHCVVQLTEHICNVVQNRKIIIALGMIVKSGPVPVIGNPRQLESPPITSDGVTGGNNPGQYQQNNPKSSFQQSSYQSVPGNQNQNPNQNQPSYQQQQKQQNQSHNNPSNRQMPNSAPQQRNAAAVAPSYSGGMQSNRGASIAKAEGSLQGIPLTPISALNPYNNRWTIKARVTNKGDIKTYSNARGSGKILNVVFLDEEGGEIRATMFNDTVDKLNPVFELNGVYLVSKGTLKPANKQFSRGIKHEYEMTLDDRATVERISDDPSIGSMKWSFVKISQIEQINNNEVVDVIGVVIDIGHRSEITTKSKGNQLSRRNLKLADDSDCSVELTLWGDKAEDQQWDDFMAQKHTPILACRHVRVSDFNGRSLSSTSDSGLFVDPDNIAEAGSLRFWFDSRNPTQHLSSVSSAGGGRGGQAERKLLSAIKDEDLGNKDKADVFSAKATVVFIKHDSACWYPSCPDDSCKKKVTGDENNGWRCEKCDKSYDRPKYRYMLSLSLNDSTAGCWVSAFGDDGTKILGLTADDLQALKENNPAEYDRVFSEALFKSYIFKIKAKMETYNDESRVKLSVLAIDPMDFRSETTRMLDSIRAMGIMF</sequence>